<evidence type="ECO:0000313" key="10">
    <source>
        <dbReference type="Proteomes" id="UP000062398"/>
    </source>
</evidence>
<evidence type="ECO:0000313" key="8">
    <source>
        <dbReference type="Proteomes" id="UP000056255"/>
    </source>
</evidence>
<evidence type="ECO:0000313" key="4">
    <source>
        <dbReference type="EMBL" id="AKV79556.1"/>
    </source>
</evidence>
<name>A0A088EAC5_9CREN</name>
<evidence type="ECO:0000313" key="5">
    <source>
        <dbReference type="EMBL" id="AKV81801.1"/>
    </source>
</evidence>
<evidence type="ECO:0000313" key="6">
    <source>
        <dbReference type="EMBL" id="AKV84034.1"/>
    </source>
</evidence>
<dbReference type="Proteomes" id="UP000062475">
    <property type="component" value="Chromosome"/>
</dbReference>
<sequence>MIEAPLILSGMWIDGVNNPFLVVQAKFRFSRIETPSWWDQFSELVKEATGFTPPVVQGVDIPVASQYAITSLEALRILGKRISLTEDEIWETLEMVDEAMFNYYALKAMRQVQRSGTPILYREAEDPVQVRIPILTVRKLMSYPLEKPSYLDNSVVHLVGIIPVLLSERIDEVNMNLENGLWKSLYGLNTPPGKYKWVWDLGWASLIELLN</sequence>
<accession>A0A088EAC5</accession>
<dbReference type="EMBL" id="CP012174">
    <property type="protein sequence ID" value="AKV79556.1"/>
    <property type="molecule type" value="Genomic_DNA"/>
</dbReference>
<dbReference type="EMBL" id="CP012175">
    <property type="protein sequence ID" value="AKV81801.1"/>
    <property type="molecule type" value="Genomic_DNA"/>
</dbReference>
<protein>
    <submittedName>
        <fullName evidence="1">Uncharacterized protein</fullName>
    </submittedName>
</protein>
<dbReference type="EMBL" id="CP012172">
    <property type="protein sequence ID" value="AKV75067.1"/>
    <property type="molecule type" value="Genomic_DNA"/>
</dbReference>
<dbReference type="Proteomes" id="UP000056255">
    <property type="component" value="Chromosome"/>
</dbReference>
<proteinExistence type="predicted"/>
<dbReference type="AlphaFoldDB" id="A0A088EAC5"/>
<dbReference type="OMA" id="VENGLWS"/>
<evidence type="ECO:0000313" key="1">
    <source>
        <dbReference type="EMBL" id="AIM28260.1"/>
    </source>
</evidence>
<gene>
    <name evidence="1" type="ORF">HA72_2138</name>
    <name evidence="2" type="ORF">MsedA_2190</name>
    <name evidence="3" type="ORF">MsedB_2192</name>
    <name evidence="4" type="ORF">MsedC_2190</name>
    <name evidence="5" type="ORF">MsedD_2191</name>
    <name evidence="6" type="ORF">MsedE_2192</name>
</gene>
<dbReference type="Proteomes" id="UP000029084">
    <property type="component" value="Chromosome"/>
</dbReference>
<organism evidence="1 7">
    <name type="scientific">Metallosphaera sedula</name>
    <dbReference type="NCBI Taxonomy" id="43687"/>
    <lineage>
        <taxon>Archaea</taxon>
        <taxon>Thermoproteota</taxon>
        <taxon>Thermoprotei</taxon>
        <taxon>Sulfolobales</taxon>
        <taxon>Sulfolobaceae</taxon>
        <taxon>Metallosphaera</taxon>
    </lineage>
</organism>
<evidence type="ECO:0000313" key="9">
    <source>
        <dbReference type="Proteomes" id="UP000061362"/>
    </source>
</evidence>
<dbReference type="EMBL" id="CP012173">
    <property type="protein sequence ID" value="AKV77306.1"/>
    <property type="molecule type" value="Genomic_DNA"/>
</dbReference>
<dbReference type="Proteomes" id="UP000068832">
    <property type="component" value="Chromosome"/>
</dbReference>
<dbReference type="PATRIC" id="fig|43687.5.peg.2295"/>
<evidence type="ECO:0000313" key="11">
    <source>
        <dbReference type="Proteomes" id="UP000062475"/>
    </source>
</evidence>
<reference evidence="6 8" key="3">
    <citation type="submission" date="2015-07" db="EMBL/GenBank/DDBJ databases">
        <title>Physiological, transcriptional responses and genome re-sequencing of acid resistant extremely thermoacidophilic Metallosphaera sedula SARC-M1.</title>
        <authorList>
            <person name="Ai C."/>
            <person name="McCarthy S."/>
            <person name="Eckrich V."/>
            <person name="Rudrappa D."/>
            <person name="Qiu G."/>
            <person name="Blum P."/>
        </authorList>
    </citation>
    <scope>NUCLEOTIDE SEQUENCE [LARGE SCALE GENOMIC DNA]</scope>
    <source>
        <strain evidence="6 8">SARC-M1</strain>
    </source>
</reference>
<dbReference type="EMBL" id="CP008822">
    <property type="protein sequence ID" value="AIM28260.1"/>
    <property type="molecule type" value="Genomic_DNA"/>
</dbReference>
<dbReference type="EMBL" id="CP012176">
    <property type="protein sequence ID" value="AKV84034.1"/>
    <property type="molecule type" value="Genomic_DNA"/>
</dbReference>
<evidence type="ECO:0000313" key="2">
    <source>
        <dbReference type="EMBL" id="AKV75067.1"/>
    </source>
</evidence>
<evidence type="ECO:0000313" key="12">
    <source>
        <dbReference type="Proteomes" id="UP000068832"/>
    </source>
</evidence>
<reference evidence="1 7" key="1">
    <citation type="journal article" date="2014" name="J. Bacteriol.">
        <title>Role of an Archaeal PitA Transporter in the Copper and Arsenic Resistance of Metallosphaera sedula, an Extreme Thermoacidophile.</title>
        <authorList>
            <person name="McCarthy S."/>
            <person name="Ai C."/>
            <person name="Wheaton G."/>
            <person name="Tevatia R."/>
            <person name="Eckrich V."/>
            <person name="Kelly R."/>
            <person name="Blum P."/>
        </authorList>
    </citation>
    <scope>NUCLEOTIDE SEQUENCE [LARGE SCALE GENOMIC DNA]</scope>
    <source>
        <strain evidence="1 7">CuR1</strain>
    </source>
</reference>
<evidence type="ECO:0000313" key="7">
    <source>
        <dbReference type="Proteomes" id="UP000029084"/>
    </source>
</evidence>
<reference evidence="9 10" key="2">
    <citation type="journal article" date="2015" name="Genome Announc.">
        <title>Complete Genome Sequences of Evolved Arsenate-Resistant Metallosphaera sedula Strains.</title>
        <authorList>
            <person name="Ai C."/>
            <person name="McCarthy S."/>
            <person name="Schackwitz W."/>
            <person name="Martin J."/>
            <person name="Lipzen A."/>
            <person name="Blum P."/>
        </authorList>
    </citation>
    <scope>NUCLEOTIDE SEQUENCE [LARGE SCALE GENOMIC DNA]</scope>
    <source>
        <strain evidence="4 10">ARS120-1</strain>
        <strain evidence="5 9">ARS120-2</strain>
        <strain evidence="2 12">ARS50-1</strain>
        <strain evidence="3 11">ARS50-2</strain>
    </source>
</reference>
<dbReference type="Proteomes" id="UP000062398">
    <property type="component" value="Chromosome"/>
</dbReference>
<evidence type="ECO:0000313" key="3">
    <source>
        <dbReference type="EMBL" id="AKV77306.1"/>
    </source>
</evidence>
<dbReference type="Proteomes" id="UP000061362">
    <property type="component" value="Chromosome"/>
</dbReference>